<organism evidence="2 3">
    <name type="scientific">Rhododendron simsii</name>
    <name type="common">Sims's rhododendron</name>
    <dbReference type="NCBI Taxonomy" id="118357"/>
    <lineage>
        <taxon>Eukaryota</taxon>
        <taxon>Viridiplantae</taxon>
        <taxon>Streptophyta</taxon>
        <taxon>Embryophyta</taxon>
        <taxon>Tracheophyta</taxon>
        <taxon>Spermatophyta</taxon>
        <taxon>Magnoliopsida</taxon>
        <taxon>eudicotyledons</taxon>
        <taxon>Gunneridae</taxon>
        <taxon>Pentapetalae</taxon>
        <taxon>asterids</taxon>
        <taxon>Ericales</taxon>
        <taxon>Ericaceae</taxon>
        <taxon>Ericoideae</taxon>
        <taxon>Rhodoreae</taxon>
        <taxon>Rhododendron</taxon>
    </lineage>
</organism>
<sequence>MVAPKAANEVEPGGGHGVPPAVSRCLPPPQDSIRVESYPDCRHVAAVIPRLTMGRFPSSTSFAALGTTICRVRGDSSDLFLCDAIKHDELSRKGPSMLEHKVCPLVVAIGSKLIVFGGYSTTSRRASLAEVYDMSTNEWTYLPPWPPHLTPPMGTSRKSFSVAAITVGGDESKQIIVGGWGQMFCTYQMSTQT</sequence>
<dbReference type="EMBL" id="WJXA01000004">
    <property type="protein sequence ID" value="KAF7145987.1"/>
    <property type="molecule type" value="Genomic_DNA"/>
</dbReference>
<dbReference type="Gene3D" id="2.120.10.80">
    <property type="entry name" value="Kelch-type beta propeller"/>
    <property type="match status" value="1"/>
</dbReference>
<dbReference type="InterPro" id="IPR006652">
    <property type="entry name" value="Kelch_1"/>
</dbReference>
<dbReference type="Pfam" id="PF01344">
    <property type="entry name" value="Kelch_1"/>
    <property type="match status" value="1"/>
</dbReference>
<dbReference type="Proteomes" id="UP000626092">
    <property type="component" value="Unassembled WGS sequence"/>
</dbReference>
<dbReference type="InterPro" id="IPR015915">
    <property type="entry name" value="Kelch-typ_b-propeller"/>
</dbReference>
<accession>A0A834H1Y3</accession>
<evidence type="ECO:0000256" key="1">
    <source>
        <dbReference type="SAM" id="MobiDB-lite"/>
    </source>
</evidence>
<dbReference type="AlphaFoldDB" id="A0A834H1Y3"/>
<proteinExistence type="predicted"/>
<gene>
    <name evidence="2" type="ORF">RHSIM_Rhsim04G0029600</name>
</gene>
<protein>
    <submittedName>
        <fullName evidence="2">Uncharacterized protein</fullName>
    </submittedName>
</protein>
<evidence type="ECO:0000313" key="3">
    <source>
        <dbReference type="Proteomes" id="UP000626092"/>
    </source>
</evidence>
<comment type="caution">
    <text evidence="2">The sequence shown here is derived from an EMBL/GenBank/DDBJ whole genome shotgun (WGS) entry which is preliminary data.</text>
</comment>
<evidence type="ECO:0000313" key="2">
    <source>
        <dbReference type="EMBL" id="KAF7145987.1"/>
    </source>
</evidence>
<reference evidence="2" key="1">
    <citation type="submission" date="2019-11" db="EMBL/GenBank/DDBJ databases">
        <authorList>
            <person name="Liu Y."/>
            <person name="Hou J."/>
            <person name="Li T.-Q."/>
            <person name="Guan C.-H."/>
            <person name="Wu X."/>
            <person name="Wu H.-Z."/>
            <person name="Ling F."/>
            <person name="Zhang R."/>
            <person name="Shi X.-G."/>
            <person name="Ren J.-P."/>
            <person name="Chen E.-F."/>
            <person name="Sun J.-M."/>
        </authorList>
    </citation>
    <scope>NUCLEOTIDE SEQUENCE</scope>
    <source>
        <strain evidence="2">Adult_tree_wgs_1</strain>
        <tissue evidence="2">Leaves</tissue>
    </source>
</reference>
<dbReference type="OrthoDB" id="1725707at2759"/>
<name>A0A834H1Y3_RHOSS</name>
<dbReference type="SUPFAM" id="SSF117281">
    <property type="entry name" value="Kelch motif"/>
    <property type="match status" value="1"/>
</dbReference>
<keyword evidence="3" id="KW-1185">Reference proteome</keyword>
<feature type="region of interest" description="Disordered" evidence="1">
    <location>
        <begin position="1"/>
        <end position="23"/>
    </location>
</feature>